<evidence type="ECO:0000313" key="1">
    <source>
        <dbReference type="EMBL" id="CEK94276.1"/>
    </source>
</evidence>
<reference evidence="2" key="1">
    <citation type="submission" date="2014-12" db="EMBL/GenBank/DDBJ databases">
        <title>Insight into the proteome of Arion vulgaris.</title>
        <authorList>
            <person name="Aradska J."/>
            <person name="Bulat T."/>
            <person name="Smidak R."/>
            <person name="Sarate P."/>
            <person name="Gangsoo J."/>
            <person name="Sialana F."/>
            <person name="Bilban M."/>
            <person name="Lubec G."/>
        </authorList>
    </citation>
    <scope>NUCLEOTIDE SEQUENCE</scope>
    <source>
        <tissue evidence="2">Skin</tissue>
    </source>
</reference>
<organism evidence="2">
    <name type="scientific">Arion vulgaris</name>
    <dbReference type="NCBI Taxonomy" id="1028688"/>
    <lineage>
        <taxon>Eukaryota</taxon>
        <taxon>Metazoa</taxon>
        <taxon>Spiralia</taxon>
        <taxon>Lophotrochozoa</taxon>
        <taxon>Mollusca</taxon>
        <taxon>Gastropoda</taxon>
        <taxon>Heterobranchia</taxon>
        <taxon>Euthyneura</taxon>
        <taxon>Panpulmonata</taxon>
        <taxon>Eupulmonata</taxon>
        <taxon>Stylommatophora</taxon>
        <taxon>Helicina</taxon>
        <taxon>Arionoidea</taxon>
        <taxon>Arionidae</taxon>
        <taxon>Arion</taxon>
    </lineage>
</organism>
<proteinExistence type="predicted"/>
<dbReference type="EMBL" id="HACG01047411">
    <property type="protein sequence ID" value="CEK94276.1"/>
    <property type="molecule type" value="Transcribed_RNA"/>
</dbReference>
<gene>
    <name evidence="2" type="primary">ORF200006</name>
    <name evidence="1" type="synonym">ORF199999</name>
</gene>
<evidence type="ECO:0000313" key="2">
    <source>
        <dbReference type="EMBL" id="CEK94280.1"/>
    </source>
</evidence>
<dbReference type="EMBL" id="HACG01047415">
    <property type="protein sequence ID" value="CEK94280.1"/>
    <property type="molecule type" value="Transcribed_RNA"/>
</dbReference>
<protein>
    <submittedName>
        <fullName evidence="2">Uncharacterized protein</fullName>
    </submittedName>
</protein>
<sequence length="54" mass="6327">MGVERVKFGHDGQCRLRDRKRKYTNQSLMGTMSKWTFKMTATAEDRACVRTDMP</sequence>
<dbReference type="AlphaFoldDB" id="A0A0B7BQ16"/>
<name>A0A0B7BQ16_9EUPU</name>
<accession>A0A0B7BQ16</accession>